<keyword evidence="2" id="KW-1185">Reference proteome</keyword>
<protein>
    <submittedName>
        <fullName evidence="1">Uncharacterized protein</fullName>
    </submittedName>
</protein>
<organism evidence="1 2">
    <name type="scientific">Desmophyllum pertusum</name>
    <dbReference type="NCBI Taxonomy" id="174260"/>
    <lineage>
        <taxon>Eukaryota</taxon>
        <taxon>Metazoa</taxon>
        <taxon>Cnidaria</taxon>
        <taxon>Anthozoa</taxon>
        <taxon>Hexacorallia</taxon>
        <taxon>Scleractinia</taxon>
        <taxon>Caryophylliina</taxon>
        <taxon>Caryophylliidae</taxon>
        <taxon>Desmophyllum</taxon>
    </lineage>
</organism>
<sequence>MTGSDGSHISLKANAQVAMMMIKYVRSVFNEVVNDVTKVSSDTADQVGGNGSSQLPKFLLIESETKALKKPLCWTGKTPNVFKNLHHPNLQIEVLNNTNFSQFNVTRNAKELRTASQGGWCAWTSLSVLQLRIYVPLIADDSSFHSRSVTVLARYKTGEGGYYMAGQ</sequence>
<name>A0A9X0D8Q0_9CNID</name>
<accession>A0A9X0D8Q0</accession>
<comment type="caution">
    <text evidence="1">The sequence shown here is derived from an EMBL/GenBank/DDBJ whole genome shotgun (WGS) entry which is preliminary data.</text>
</comment>
<evidence type="ECO:0000313" key="1">
    <source>
        <dbReference type="EMBL" id="KAJ7390686.1"/>
    </source>
</evidence>
<reference evidence="1" key="1">
    <citation type="submission" date="2023-01" db="EMBL/GenBank/DDBJ databases">
        <title>Genome assembly of the deep-sea coral Lophelia pertusa.</title>
        <authorList>
            <person name="Herrera S."/>
            <person name="Cordes E."/>
        </authorList>
    </citation>
    <scope>NUCLEOTIDE SEQUENCE</scope>
    <source>
        <strain evidence="1">USNM1676648</strain>
        <tissue evidence="1">Polyp</tissue>
    </source>
</reference>
<dbReference type="AlphaFoldDB" id="A0A9X0D8Q0"/>
<dbReference type="Proteomes" id="UP001163046">
    <property type="component" value="Unassembled WGS sequence"/>
</dbReference>
<gene>
    <name evidence="1" type="ORF">OS493_023398</name>
</gene>
<dbReference type="EMBL" id="MU825413">
    <property type="protein sequence ID" value="KAJ7390686.1"/>
    <property type="molecule type" value="Genomic_DNA"/>
</dbReference>
<proteinExistence type="predicted"/>
<evidence type="ECO:0000313" key="2">
    <source>
        <dbReference type="Proteomes" id="UP001163046"/>
    </source>
</evidence>